<dbReference type="InterPro" id="IPR002219">
    <property type="entry name" value="PKC_DAG/PE"/>
</dbReference>
<organism evidence="6">
    <name type="scientific">Caenorhabditis brenneri</name>
    <name type="common">Nematode worm</name>
    <dbReference type="NCBI Taxonomy" id="135651"/>
    <lineage>
        <taxon>Eukaryota</taxon>
        <taxon>Metazoa</taxon>
        <taxon>Ecdysozoa</taxon>
        <taxon>Nematoda</taxon>
        <taxon>Chromadorea</taxon>
        <taxon>Rhabditida</taxon>
        <taxon>Rhabditina</taxon>
        <taxon>Rhabditomorpha</taxon>
        <taxon>Rhabditoidea</taxon>
        <taxon>Rhabditidae</taxon>
        <taxon>Peloderinae</taxon>
        <taxon>Caenorhabditis</taxon>
    </lineage>
</organism>
<evidence type="ECO:0000313" key="5">
    <source>
        <dbReference type="EMBL" id="EGT56887.1"/>
    </source>
</evidence>
<dbReference type="Proteomes" id="UP000008068">
    <property type="component" value="Unassembled WGS sequence"/>
</dbReference>
<protein>
    <submittedName>
        <fullName evidence="5">CBN-DGK-4 protein</fullName>
    </submittedName>
</protein>
<sequence length="684" mass="78421">MVATTRQKIENDDEQEAWKSSIQRAKECLPEKASGPLVALLEGTSGHHHWTETNHPRPTFCNYCREKLNGVPWHGYTCDICKVKAHRKCRDNITEPCKWTHQSSIPSHLQFISPENSILPHQWMEGNLPMPSKCSVCEKPCGSKLPSDDFAENQSEPIFDSEILDDAENAIDVWEDGGDGNDEYEGVDVGDDQMDGISDSFLETGDSDATETDEDSEFSNYSFSDDENDEDFVIEENELKNSYEESDDEEERDIEIDYIFVDFSIVLEAIKFCRKCGSEIVDVKWEKPAGFAISKTCAFFETLKTPYLRGSAHYSIVKTHIEPTIDMIYDQKMSDVRKIVLAESQNNGGIHLSGDAMYSSPGYCANFCRYAILDVATNFVIGTALVGKTKKTGNFFKNSSVYEQTKLSESSKSMEPKGLEVALNEIQKWASDDPRNAKILSITTDRDATVGKILSTKFPLIRQFYDLWHYGRNLQKAIWKKLTQKQWAPVRPWLKPLINQLYYSLENSDGDGKKKVEKFLSFFLHCQNVHSRFKTVNGFKFTKVHKCGHGATAVSRNDYFDSKNSVHKRALALLWGMCATTKRLKALENISPFFATSEVESFNSVATLYHTKELFFKESYPMRVKISVIHWNHLKKEEREGRRPFIGKKSYFNKSSKEVVWKSYKARSHHYWRREVLELVRKHG</sequence>
<feature type="compositionally biased region" description="Acidic residues" evidence="3">
    <location>
        <begin position="205"/>
        <end position="217"/>
    </location>
</feature>
<dbReference type="HOGENOM" id="CLU_402388_0_0_1"/>
<dbReference type="InterPro" id="IPR046349">
    <property type="entry name" value="C1-like_sf"/>
</dbReference>
<keyword evidence="2" id="KW-0862">Zinc</keyword>
<dbReference type="PROSITE" id="PS00479">
    <property type="entry name" value="ZF_DAG_PE_1"/>
    <property type="match status" value="1"/>
</dbReference>
<keyword evidence="1" id="KW-0479">Metal-binding</keyword>
<dbReference type="AlphaFoldDB" id="G0PHP1"/>
<evidence type="ECO:0000259" key="4">
    <source>
        <dbReference type="PROSITE" id="PS50081"/>
    </source>
</evidence>
<evidence type="ECO:0000256" key="1">
    <source>
        <dbReference type="ARBA" id="ARBA00022723"/>
    </source>
</evidence>
<dbReference type="eggNOG" id="KOG1170">
    <property type="taxonomic scope" value="Eukaryota"/>
</dbReference>
<dbReference type="Pfam" id="PF00130">
    <property type="entry name" value="C1_1"/>
    <property type="match status" value="1"/>
</dbReference>
<evidence type="ECO:0000256" key="2">
    <source>
        <dbReference type="ARBA" id="ARBA00022833"/>
    </source>
</evidence>
<dbReference type="PANTHER" id="PTHR31751:SF42">
    <property type="entry name" value="PROTEIN CBG10204"/>
    <property type="match status" value="1"/>
</dbReference>
<dbReference type="PANTHER" id="PTHR31751">
    <property type="entry name" value="SI:CH211-108C17.2-RELATED-RELATED"/>
    <property type="match status" value="1"/>
</dbReference>
<dbReference type="CDD" id="cd20800">
    <property type="entry name" value="C1_DGK_typeII_rpt1"/>
    <property type="match status" value="1"/>
</dbReference>
<feature type="domain" description="Phorbol-ester/DAG-type" evidence="4">
    <location>
        <begin position="47"/>
        <end position="97"/>
    </location>
</feature>
<evidence type="ECO:0000313" key="6">
    <source>
        <dbReference type="Proteomes" id="UP000008068"/>
    </source>
</evidence>
<name>G0PHP1_CAEBE</name>
<feature type="region of interest" description="Disordered" evidence="3">
    <location>
        <begin position="201"/>
        <end position="227"/>
    </location>
</feature>
<dbReference type="PROSITE" id="PS50081">
    <property type="entry name" value="ZF_DAG_PE_2"/>
    <property type="match status" value="1"/>
</dbReference>
<evidence type="ECO:0000256" key="3">
    <source>
        <dbReference type="SAM" id="MobiDB-lite"/>
    </source>
</evidence>
<dbReference type="InParanoid" id="G0PHP1"/>
<reference evidence="6" key="1">
    <citation type="submission" date="2011-07" db="EMBL/GenBank/DDBJ databases">
        <authorList>
            <consortium name="Caenorhabditis brenneri Sequencing and Analysis Consortium"/>
            <person name="Wilson R.K."/>
        </authorList>
    </citation>
    <scope>NUCLEOTIDE SEQUENCE [LARGE SCALE GENOMIC DNA]</scope>
    <source>
        <strain evidence="6">PB2801</strain>
    </source>
</reference>
<dbReference type="EMBL" id="GL380498">
    <property type="protein sequence ID" value="EGT56887.1"/>
    <property type="molecule type" value="Genomic_DNA"/>
</dbReference>
<dbReference type="SMART" id="SM00109">
    <property type="entry name" value="C1"/>
    <property type="match status" value="1"/>
</dbReference>
<dbReference type="OrthoDB" id="5814287at2759"/>
<keyword evidence="6" id="KW-1185">Reference proteome</keyword>
<gene>
    <name evidence="5" type="primary">Cbn-dgk-4</name>
    <name evidence="5" type="ORF">CAEBREN_23920</name>
</gene>
<accession>G0PHP1</accession>
<dbReference type="SUPFAM" id="SSF57889">
    <property type="entry name" value="Cysteine-rich domain"/>
    <property type="match status" value="2"/>
</dbReference>
<dbReference type="STRING" id="135651.G0PHP1"/>
<proteinExistence type="predicted"/>
<dbReference type="FunFam" id="3.30.60.20:FF:000081">
    <property type="entry name" value="Diacylglycerol kinase"/>
    <property type="match status" value="1"/>
</dbReference>
<dbReference type="Gene3D" id="3.30.60.20">
    <property type="match status" value="2"/>
</dbReference>
<dbReference type="OMA" id="SIVKTHI"/>
<dbReference type="GO" id="GO:0046872">
    <property type="term" value="F:metal ion binding"/>
    <property type="evidence" value="ECO:0007669"/>
    <property type="project" value="UniProtKB-KW"/>
</dbReference>